<dbReference type="AlphaFoldDB" id="A0A9P7RFG1"/>
<comment type="caution">
    <text evidence="1">The sequence shown here is derived from an EMBL/GenBank/DDBJ whole genome shotgun (WGS) entry which is preliminary data.</text>
</comment>
<organism evidence="1 2">
    <name type="scientific">Colletotrichum scovillei</name>
    <dbReference type="NCBI Taxonomy" id="1209932"/>
    <lineage>
        <taxon>Eukaryota</taxon>
        <taxon>Fungi</taxon>
        <taxon>Dikarya</taxon>
        <taxon>Ascomycota</taxon>
        <taxon>Pezizomycotina</taxon>
        <taxon>Sordariomycetes</taxon>
        <taxon>Hypocreomycetidae</taxon>
        <taxon>Glomerellales</taxon>
        <taxon>Glomerellaceae</taxon>
        <taxon>Colletotrichum</taxon>
        <taxon>Colletotrichum acutatum species complex</taxon>
    </lineage>
</organism>
<proteinExistence type="predicted"/>
<protein>
    <submittedName>
        <fullName evidence="1">Uncharacterized protein</fullName>
    </submittedName>
</protein>
<evidence type="ECO:0000313" key="2">
    <source>
        <dbReference type="Proteomes" id="UP000699042"/>
    </source>
</evidence>
<accession>A0A9P7RFG1</accession>
<dbReference type="Proteomes" id="UP000699042">
    <property type="component" value="Unassembled WGS sequence"/>
</dbReference>
<dbReference type="EMBL" id="JAESDN010000002">
    <property type="protein sequence ID" value="KAG7055452.1"/>
    <property type="molecule type" value="Genomic_DNA"/>
</dbReference>
<gene>
    <name evidence="1" type="ORF">JMJ77_007911</name>
</gene>
<reference evidence="1" key="1">
    <citation type="submission" date="2021-05" db="EMBL/GenBank/DDBJ databases">
        <title>Comparative genomics of three Colletotrichum scovillei strains and genetic complementation revealed genes involved fungal growth and virulence on chili pepper.</title>
        <authorList>
            <person name="Hsieh D.-K."/>
            <person name="Chuang S.-C."/>
            <person name="Chen C.-Y."/>
            <person name="Chao Y.-T."/>
            <person name="Lu M.-Y.J."/>
            <person name="Lee M.-H."/>
            <person name="Shih M.-C."/>
        </authorList>
    </citation>
    <scope>NUCLEOTIDE SEQUENCE</scope>
    <source>
        <strain evidence="1">Coll-153</strain>
    </source>
</reference>
<keyword evidence="2" id="KW-1185">Reference proteome</keyword>
<name>A0A9P7RFG1_9PEZI</name>
<evidence type="ECO:0000313" key="1">
    <source>
        <dbReference type="EMBL" id="KAG7055452.1"/>
    </source>
</evidence>
<sequence length="85" mass="9086">MAFANEPTDDSLGSSLPFAAPTTHHTVYICVFASADAFMRCSKQLLSTADALRSPNADCLGCCANIDSFQYRKLDNAAVTGFCPM</sequence>